<organism evidence="2 3">
    <name type="scientific">Cotonvirus japonicus</name>
    <dbReference type="NCBI Taxonomy" id="2811091"/>
    <lineage>
        <taxon>Viruses</taxon>
        <taxon>Varidnaviria</taxon>
        <taxon>Bamfordvirae</taxon>
        <taxon>Nucleocytoviricota</taxon>
        <taxon>Megaviricetes</taxon>
        <taxon>Imitervirales</taxon>
        <taxon>Mimiviridae</taxon>
        <taxon>Megamimivirinae</taxon>
        <taxon>Cotonvirus</taxon>
        <taxon>Cotonvirus japonicum</taxon>
    </lineage>
</organism>
<feature type="transmembrane region" description="Helical" evidence="1">
    <location>
        <begin position="92"/>
        <end position="109"/>
    </location>
</feature>
<reference evidence="2 3" key="1">
    <citation type="submission" date="2021-02" db="EMBL/GenBank/DDBJ databases">
        <title>Cotonvirus japonicus, which uses Golgi apparatus of host cells for its virion factory, phylogenetically links tailed tupanvirus and icosahedral mimivirus.</title>
        <authorList>
            <person name="Takahashi H."/>
            <person name="Fukaya S."/>
            <person name="Song C."/>
            <person name="Murata K."/>
            <person name="Takemura M."/>
        </authorList>
    </citation>
    <scope>NUCLEOTIDE SEQUENCE [LARGE SCALE GENOMIC DNA]</scope>
</reference>
<dbReference type="GeneID" id="80558697"/>
<feature type="transmembrane region" description="Helical" evidence="1">
    <location>
        <begin position="34"/>
        <end position="51"/>
    </location>
</feature>
<dbReference type="Proteomes" id="UP001321479">
    <property type="component" value="Segment"/>
</dbReference>
<evidence type="ECO:0000313" key="2">
    <source>
        <dbReference type="EMBL" id="BCS83492.1"/>
    </source>
</evidence>
<dbReference type="EMBL" id="AP024483">
    <property type="protein sequence ID" value="BCS83492.1"/>
    <property type="molecule type" value="Genomic_DNA"/>
</dbReference>
<keyword evidence="1" id="KW-1133">Transmembrane helix</keyword>
<dbReference type="RefSeq" id="YP_010842100.1">
    <property type="nucleotide sequence ID" value="NC_079139.1"/>
</dbReference>
<keyword evidence="1" id="KW-0472">Membrane</keyword>
<keyword evidence="1" id="KW-0812">Transmembrane</keyword>
<accession>A0ABM7NTI9</accession>
<proteinExistence type="predicted"/>
<keyword evidence="3" id="KW-1185">Reference proteome</keyword>
<feature type="transmembrane region" description="Helical" evidence="1">
    <location>
        <begin position="66"/>
        <end position="85"/>
    </location>
</feature>
<sequence length="145" mass="16412">MALVLMVYVVVNLQLVLTGFLLKKLYLKTMLVNVLRMKMFIGIMVILNVFLSDVVEKHGNALKQPLNTQALLAVLMVLMFLYHLIPADVTMDIVILVFHIIVNVHQIVVNYGQMSNLVHFVFHQLNALIIIIVHPMIVLSLPDNG</sequence>
<feature type="transmembrane region" description="Helical" evidence="1">
    <location>
        <begin position="121"/>
        <end position="141"/>
    </location>
</feature>
<name>A0ABM7NTI9_9VIRU</name>
<evidence type="ECO:0000313" key="3">
    <source>
        <dbReference type="Proteomes" id="UP001321479"/>
    </source>
</evidence>
<feature type="transmembrane region" description="Helical" evidence="1">
    <location>
        <begin position="6"/>
        <end position="22"/>
    </location>
</feature>
<evidence type="ECO:0000256" key="1">
    <source>
        <dbReference type="SAM" id="Phobius"/>
    </source>
</evidence>
<protein>
    <submittedName>
        <fullName evidence="2">ORFan</fullName>
    </submittedName>
</protein>